<dbReference type="InterPro" id="IPR001650">
    <property type="entry name" value="Helicase_C-like"/>
</dbReference>
<sequence>MTNPREIRSLTSLLPDLDDVPESLIDEAIWDSFTAWTRSKNITLYPAQEEAALAALAGDNVIVATPTGSGKSMVAIAAHFFALARGQRSFYTAPIKALVSEKFFSLCEYFGPENVGMMTGDASVNAGASIICATAEIVANIALREGNRARIDQVVMDEFHYYSEPDRGWAWQVPLLELDKAQFVLMSATLGDTSWLEEDLQRRTGRTTSMISGTTRPVPLDFHYVYTPVHETIDNLLKDGKAPIYVVHFSQRDAIERAQSLTSLTIVTPEEKEAIVEAIGAFSFSSTFGKTLSKLLRKGIGVHHAGMLPKYRRLVEKLSQQGLLKVICGTDTLGVGINVPIRTVLLTGLAKFDGTKQRLLKSREFHQIAGRAGRAGYDTAGTVIIEAPEHEIENYRLRARAGQDPKKLKKLRKKSARPGEVAWTEKTYERLTTAEPEQLTSQFKVSTSMLINVLTRPGDGYEHMKRLLRGNHNTRTQQNRDIQTTIELLRGLVAAGVATRLDTPDPTGRRYELTEDLQPDFALNQPLAPFALAALELLDKEADSYTRDVISVFESILDDPRQVLIAQQKAERSEELAALKAEGVDYTERMTILEEITWPKPLEELLEQAYTTYCEGHPWAREFSISPKSVVRDMIEKSMTFSDLVATYGLARSEGVVLRYLTDAWRTLKHSVPTEAYTEELDDVIEWLGELIRQVDSSLVDEWALMADPDAPISEEALQQELAFGVKDPNALSANPRAFGIMIRNFMFRIVQLFAFEKEDELANSVDYLRDIGATIPDFGAALDAYFDDYADLDVGPEARGPQYFMLNKHPDDAELRELLNAPAPEGSRLWLVRQVVKDPEDDCAFSFVGLVDLDASDSAGEVRLRALRIDY</sequence>
<dbReference type="SUPFAM" id="SSF52540">
    <property type="entry name" value="P-loop containing nucleoside triphosphate hydrolases"/>
    <property type="match status" value="1"/>
</dbReference>
<dbReference type="GO" id="GO:0005524">
    <property type="term" value="F:ATP binding"/>
    <property type="evidence" value="ECO:0007669"/>
    <property type="project" value="UniProtKB-KW"/>
</dbReference>
<dbReference type="eggNOG" id="COG4581">
    <property type="taxonomic scope" value="Bacteria"/>
</dbReference>
<evidence type="ECO:0000256" key="2">
    <source>
        <dbReference type="ARBA" id="ARBA00022801"/>
    </source>
</evidence>
<dbReference type="GO" id="GO:0016787">
    <property type="term" value="F:hydrolase activity"/>
    <property type="evidence" value="ECO:0007669"/>
    <property type="project" value="UniProtKB-KW"/>
</dbReference>
<protein>
    <submittedName>
        <fullName evidence="7">DEAD/DEAH box helicase</fullName>
    </submittedName>
</protein>
<dbReference type="PATRIC" id="fig|1348662.3.peg.1099"/>
<dbReference type="SMART" id="SM00487">
    <property type="entry name" value="DEXDc"/>
    <property type="match status" value="1"/>
</dbReference>
<organism evidence="7 8">
    <name type="scientific">Corynebacterium argentoratense DSM 44202</name>
    <dbReference type="NCBI Taxonomy" id="1348662"/>
    <lineage>
        <taxon>Bacteria</taxon>
        <taxon>Bacillati</taxon>
        <taxon>Actinomycetota</taxon>
        <taxon>Actinomycetes</taxon>
        <taxon>Mycobacteriales</taxon>
        <taxon>Corynebacteriaceae</taxon>
        <taxon>Corynebacterium</taxon>
    </lineage>
</organism>
<dbReference type="GeneID" id="78249902"/>
<name>U3GUS9_9CORY</name>
<evidence type="ECO:0000313" key="8">
    <source>
        <dbReference type="Proteomes" id="UP000016943"/>
    </source>
</evidence>
<evidence type="ECO:0000259" key="6">
    <source>
        <dbReference type="PROSITE" id="PS51194"/>
    </source>
</evidence>
<dbReference type="InterPro" id="IPR014001">
    <property type="entry name" value="Helicase_ATP-bd"/>
</dbReference>
<dbReference type="InterPro" id="IPR050699">
    <property type="entry name" value="RNA-DNA_Helicase"/>
</dbReference>
<dbReference type="AlphaFoldDB" id="U3GUS9"/>
<dbReference type="EMBL" id="CP006365">
    <property type="protein sequence ID" value="AGU15255.1"/>
    <property type="molecule type" value="Genomic_DNA"/>
</dbReference>
<dbReference type="CDD" id="cd18795">
    <property type="entry name" value="SF2_C_Ski2"/>
    <property type="match status" value="1"/>
</dbReference>
<dbReference type="InterPro" id="IPR011545">
    <property type="entry name" value="DEAD/DEAH_box_helicase_dom"/>
</dbReference>
<dbReference type="PROSITE" id="PS51192">
    <property type="entry name" value="HELICASE_ATP_BIND_1"/>
    <property type="match status" value="1"/>
</dbReference>
<keyword evidence="8" id="KW-1185">Reference proteome</keyword>
<dbReference type="RefSeq" id="WP_020976408.1">
    <property type="nucleotide sequence ID" value="NC_022198.1"/>
</dbReference>
<dbReference type="Pfam" id="PF00270">
    <property type="entry name" value="DEAD"/>
    <property type="match status" value="1"/>
</dbReference>
<dbReference type="PANTHER" id="PTHR12131:SF1">
    <property type="entry name" value="ATP-DEPENDENT RNA HELICASE SUPV3L1, MITOCHONDRIAL-RELATED"/>
    <property type="match status" value="1"/>
</dbReference>
<dbReference type="Pfam" id="PF12029">
    <property type="entry name" value="DUF3516"/>
    <property type="match status" value="1"/>
</dbReference>
<keyword evidence="3 7" id="KW-0347">Helicase</keyword>
<accession>U3GUS9</accession>
<proteinExistence type="predicted"/>
<evidence type="ECO:0000259" key="5">
    <source>
        <dbReference type="PROSITE" id="PS51192"/>
    </source>
</evidence>
<dbReference type="InterPro" id="IPR021904">
    <property type="entry name" value="DUF3516"/>
</dbReference>
<gene>
    <name evidence="7" type="ORF">CARG_05630</name>
</gene>
<dbReference type="KEGG" id="caz:CARG_05630"/>
<dbReference type="HOGENOM" id="CLU_017075_0_0_11"/>
<dbReference type="GO" id="GO:0003676">
    <property type="term" value="F:nucleic acid binding"/>
    <property type="evidence" value="ECO:0007669"/>
    <property type="project" value="InterPro"/>
</dbReference>
<feature type="domain" description="Helicase ATP-binding" evidence="5">
    <location>
        <begin position="52"/>
        <end position="208"/>
    </location>
</feature>
<keyword evidence="2" id="KW-0378">Hydrolase</keyword>
<dbReference type="Gene3D" id="3.40.50.300">
    <property type="entry name" value="P-loop containing nucleotide triphosphate hydrolases"/>
    <property type="match status" value="2"/>
</dbReference>
<feature type="domain" description="Helicase C-terminal" evidence="6">
    <location>
        <begin position="260"/>
        <end position="412"/>
    </location>
</feature>
<keyword evidence="4" id="KW-0067">ATP-binding</keyword>
<dbReference type="GO" id="GO:0004386">
    <property type="term" value="F:helicase activity"/>
    <property type="evidence" value="ECO:0007669"/>
    <property type="project" value="UniProtKB-KW"/>
</dbReference>
<evidence type="ECO:0000256" key="1">
    <source>
        <dbReference type="ARBA" id="ARBA00022741"/>
    </source>
</evidence>
<evidence type="ECO:0000313" key="7">
    <source>
        <dbReference type="EMBL" id="AGU15255.1"/>
    </source>
</evidence>
<dbReference type="PROSITE" id="PS51194">
    <property type="entry name" value="HELICASE_CTER"/>
    <property type="match status" value="1"/>
</dbReference>
<dbReference type="Pfam" id="PF00271">
    <property type="entry name" value="Helicase_C"/>
    <property type="match status" value="1"/>
</dbReference>
<evidence type="ECO:0000256" key="4">
    <source>
        <dbReference type="ARBA" id="ARBA00022840"/>
    </source>
</evidence>
<evidence type="ECO:0000256" key="3">
    <source>
        <dbReference type="ARBA" id="ARBA00022806"/>
    </source>
</evidence>
<dbReference type="InterPro" id="IPR027417">
    <property type="entry name" value="P-loop_NTPase"/>
</dbReference>
<dbReference type="Proteomes" id="UP000016943">
    <property type="component" value="Chromosome"/>
</dbReference>
<reference evidence="7 8" key="1">
    <citation type="journal article" date="2013" name="Genome Announc.">
        <title>Whole-Genome Sequence of the Clinical Strain Corynebacterium argentoratense DSM 44202, Isolated from a Human Throat Specimen.</title>
        <authorList>
            <person name="Bomholt C."/>
            <person name="Glaub A."/>
            <person name="Gravermann K."/>
            <person name="Albersmeier A."/>
            <person name="Brinkrolf K."/>
            <person name="Ruckert C."/>
            <person name="Tauch A."/>
        </authorList>
    </citation>
    <scope>NUCLEOTIDE SEQUENCE [LARGE SCALE GENOMIC DNA]</scope>
    <source>
        <strain evidence="7">DSM 44202</strain>
    </source>
</reference>
<dbReference type="PANTHER" id="PTHR12131">
    <property type="entry name" value="ATP-DEPENDENT RNA AND DNA HELICASE"/>
    <property type="match status" value="1"/>
</dbReference>
<dbReference type="OrthoDB" id="3229913at2"/>
<dbReference type="STRING" id="1348662.CARG_05630"/>
<dbReference type="SMART" id="SM00490">
    <property type="entry name" value="HELICc"/>
    <property type="match status" value="1"/>
</dbReference>
<keyword evidence="1" id="KW-0547">Nucleotide-binding</keyword>